<dbReference type="Proteomes" id="UP001370490">
    <property type="component" value="Unassembled WGS sequence"/>
</dbReference>
<dbReference type="InterPro" id="IPR011009">
    <property type="entry name" value="Kinase-like_dom_sf"/>
</dbReference>
<sequence>MPLAPLMNLRVEEYKCVIQVQQTSLIHFPKRDKICYQQLSSRSHHKRSTDVAIKRLNPGSQQGAQEFKAEIEMLSKLQHLHLVSLIGYCHHKHEMILVYDYMARGTLCDHLYGMKNPPLSWKQRLQICIGAATGLHYLHTGARHGIIPRDVKTTNILLDEKWATKVSDLGCPIWVLLVCLKLMLVLSSRAVWDIAERCLHDEGISRPPMTDAS</sequence>
<accession>A0AAN8V224</accession>
<keyword evidence="5" id="KW-0067">ATP-binding</keyword>
<comment type="caution">
    <text evidence="7">The sequence shown here is derived from an EMBL/GenBank/DDBJ whole genome shotgun (WGS) entry which is preliminary data.</text>
</comment>
<protein>
    <submittedName>
        <fullName evidence="7">Serine-threonine/tyrosine-protein kinase, catalytic domain</fullName>
    </submittedName>
</protein>
<dbReference type="EMBL" id="JBAMMX010000021">
    <property type="protein sequence ID" value="KAK6919978.1"/>
    <property type="molecule type" value="Genomic_DNA"/>
</dbReference>
<keyword evidence="8" id="KW-1185">Reference proteome</keyword>
<dbReference type="Gene3D" id="3.30.200.20">
    <property type="entry name" value="Phosphorylase Kinase, domain 1"/>
    <property type="match status" value="1"/>
</dbReference>
<dbReference type="SUPFAM" id="SSF56112">
    <property type="entry name" value="Protein kinase-like (PK-like)"/>
    <property type="match status" value="1"/>
</dbReference>
<dbReference type="GO" id="GO:0005524">
    <property type="term" value="F:ATP binding"/>
    <property type="evidence" value="ECO:0007669"/>
    <property type="project" value="UniProtKB-KW"/>
</dbReference>
<keyword evidence="2" id="KW-0808">Transferase</keyword>
<dbReference type="PANTHER" id="PTHR27003">
    <property type="entry name" value="OS07G0166700 PROTEIN"/>
    <property type="match status" value="1"/>
</dbReference>
<keyword evidence="1" id="KW-0723">Serine/threonine-protein kinase</keyword>
<evidence type="ECO:0000256" key="3">
    <source>
        <dbReference type="ARBA" id="ARBA00022741"/>
    </source>
</evidence>
<dbReference type="FunFam" id="3.30.200.20:FF:000039">
    <property type="entry name" value="receptor-like protein kinase FERONIA"/>
    <property type="match status" value="1"/>
</dbReference>
<feature type="domain" description="Protein kinase" evidence="6">
    <location>
        <begin position="3"/>
        <end position="213"/>
    </location>
</feature>
<evidence type="ECO:0000256" key="1">
    <source>
        <dbReference type="ARBA" id="ARBA00022527"/>
    </source>
</evidence>
<dbReference type="InterPro" id="IPR001245">
    <property type="entry name" value="Ser-Thr/Tyr_kinase_cat_dom"/>
</dbReference>
<dbReference type="Pfam" id="PF07714">
    <property type="entry name" value="PK_Tyr_Ser-Thr"/>
    <property type="match status" value="1"/>
</dbReference>
<evidence type="ECO:0000313" key="7">
    <source>
        <dbReference type="EMBL" id="KAK6919978.1"/>
    </source>
</evidence>
<proteinExistence type="predicted"/>
<evidence type="ECO:0000256" key="2">
    <source>
        <dbReference type="ARBA" id="ARBA00022679"/>
    </source>
</evidence>
<dbReference type="SMART" id="SM00220">
    <property type="entry name" value="S_TKc"/>
    <property type="match status" value="1"/>
</dbReference>
<dbReference type="Gene3D" id="1.10.510.10">
    <property type="entry name" value="Transferase(Phosphotransferase) domain 1"/>
    <property type="match status" value="1"/>
</dbReference>
<keyword evidence="4 7" id="KW-0418">Kinase</keyword>
<dbReference type="GO" id="GO:0004674">
    <property type="term" value="F:protein serine/threonine kinase activity"/>
    <property type="evidence" value="ECO:0007669"/>
    <property type="project" value="UniProtKB-KW"/>
</dbReference>
<keyword evidence="3" id="KW-0547">Nucleotide-binding</keyword>
<evidence type="ECO:0000259" key="6">
    <source>
        <dbReference type="PROSITE" id="PS50011"/>
    </source>
</evidence>
<dbReference type="InterPro" id="IPR000719">
    <property type="entry name" value="Prot_kinase_dom"/>
</dbReference>
<dbReference type="PROSITE" id="PS50011">
    <property type="entry name" value="PROTEIN_KINASE_DOM"/>
    <property type="match status" value="1"/>
</dbReference>
<evidence type="ECO:0000313" key="8">
    <source>
        <dbReference type="Proteomes" id="UP001370490"/>
    </source>
</evidence>
<dbReference type="InterPro" id="IPR045272">
    <property type="entry name" value="ANXUR1/2-like"/>
</dbReference>
<dbReference type="GO" id="GO:0004714">
    <property type="term" value="F:transmembrane receptor protein tyrosine kinase activity"/>
    <property type="evidence" value="ECO:0007669"/>
    <property type="project" value="InterPro"/>
</dbReference>
<gene>
    <name evidence="7" type="ORF">RJ641_015882</name>
</gene>
<evidence type="ECO:0000256" key="4">
    <source>
        <dbReference type="ARBA" id="ARBA00022777"/>
    </source>
</evidence>
<name>A0AAN8V224_9MAGN</name>
<reference evidence="7 8" key="1">
    <citation type="submission" date="2023-12" db="EMBL/GenBank/DDBJ databases">
        <title>A high-quality genome assembly for Dillenia turbinata (Dilleniales).</title>
        <authorList>
            <person name="Chanderbali A."/>
        </authorList>
    </citation>
    <scope>NUCLEOTIDE SEQUENCE [LARGE SCALE GENOMIC DNA]</scope>
    <source>
        <strain evidence="7">LSX21</strain>
        <tissue evidence="7">Leaf</tissue>
    </source>
</reference>
<dbReference type="PANTHER" id="PTHR27003:SF434">
    <property type="entry name" value="RECEPTOR-LIKE PROTEIN KINASE FERONIA"/>
    <property type="match status" value="1"/>
</dbReference>
<dbReference type="GO" id="GO:0005886">
    <property type="term" value="C:plasma membrane"/>
    <property type="evidence" value="ECO:0007669"/>
    <property type="project" value="TreeGrafter"/>
</dbReference>
<organism evidence="7 8">
    <name type="scientific">Dillenia turbinata</name>
    <dbReference type="NCBI Taxonomy" id="194707"/>
    <lineage>
        <taxon>Eukaryota</taxon>
        <taxon>Viridiplantae</taxon>
        <taxon>Streptophyta</taxon>
        <taxon>Embryophyta</taxon>
        <taxon>Tracheophyta</taxon>
        <taxon>Spermatophyta</taxon>
        <taxon>Magnoliopsida</taxon>
        <taxon>eudicotyledons</taxon>
        <taxon>Gunneridae</taxon>
        <taxon>Pentapetalae</taxon>
        <taxon>Dilleniales</taxon>
        <taxon>Dilleniaceae</taxon>
        <taxon>Dillenia</taxon>
    </lineage>
</organism>
<evidence type="ECO:0000256" key="5">
    <source>
        <dbReference type="ARBA" id="ARBA00022840"/>
    </source>
</evidence>
<dbReference type="AlphaFoldDB" id="A0AAN8V224"/>
<dbReference type="GO" id="GO:0009506">
    <property type="term" value="C:plasmodesma"/>
    <property type="evidence" value="ECO:0007669"/>
    <property type="project" value="TreeGrafter"/>
</dbReference>